<dbReference type="NCBIfam" id="TIGR03150">
    <property type="entry name" value="fabF"/>
    <property type="match status" value="1"/>
</dbReference>
<dbReference type="GO" id="GO:0004315">
    <property type="term" value="F:3-oxoacyl-[acyl-carrier-protein] synthase activity"/>
    <property type="evidence" value="ECO:0007669"/>
    <property type="project" value="UniProtKB-EC"/>
</dbReference>
<evidence type="ECO:0000313" key="17">
    <source>
        <dbReference type="EMBL" id="MDN4592417.1"/>
    </source>
</evidence>
<keyword evidence="9 14" id="KW-0275">Fatty acid biosynthesis</keyword>
<evidence type="ECO:0000256" key="9">
    <source>
        <dbReference type="ARBA" id="ARBA00023160"/>
    </source>
</evidence>
<dbReference type="Proteomes" id="UP001174196">
    <property type="component" value="Unassembled WGS sequence"/>
</dbReference>
<evidence type="ECO:0000256" key="11">
    <source>
        <dbReference type="ARBA" id="ARBA00024006"/>
    </source>
</evidence>
<comment type="similarity">
    <text evidence="2 14 15">Belongs to the thiolase-like superfamily. Beta-ketoacyl-ACP synthases family.</text>
</comment>
<evidence type="ECO:0000256" key="7">
    <source>
        <dbReference type="ARBA" id="ARBA00022832"/>
    </source>
</evidence>
<dbReference type="Gene3D" id="3.40.47.10">
    <property type="match status" value="1"/>
</dbReference>
<dbReference type="SMART" id="SM00825">
    <property type="entry name" value="PKS_KS"/>
    <property type="match status" value="1"/>
</dbReference>
<dbReference type="NCBIfam" id="NF005589">
    <property type="entry name" value="PRK07314.1"/>
    <property type="match status" value="1"/>
</dbReference>
<reference evidence="17" key="1">
    <citation type="submission" date="2022-08" db="EMBL/GenBank/DDBJ databases">
        <title>Polycladomyces zharkentsis sp. nov., a novel thermophilic CMC and starch-degrading bacterium isolated from a geothermal spring in Kazakhstan.</title>
        <authorList>
            <person name="Mashzhan A."/>
            <person name="Kistaubaeva A."/>
            <person name="Javier-Lopez R."/>
            <person name="Birkeland N.-K."/>
        </authorList>
    </citation>
    <scope>NUCLEOTIDE SEQUENCE</scope>
    <source>
        <strain evidence="17">KSR 13</strain>
    </source>
</reference>
<evidence type="ECO:0000256" key="1">
    <source>
        <dbReference type="ARBA" id="ARBA00005194"/>
    </source>
</evidence>
<keyword evidence="7" id="KW-0276">Fatty acid metabolism</keyword>
<protein>
    <recommendedName>
        <fullName evidence="4 14">3-oxoacyl-[acyl-carrier-protein] synthase 2</fullName>
        <ecNumber evidence="3 14">2.3.1.179</ecNumber>
    </recommendedName>
</protein>
<evidence type="ECO:0000256" key="10">
    <source>
        <dbReference type="ARBA" id="ARBA00023315"/>
    </source>
</evidence>
<evidence type="ECO:0000256" key="4">
    <source>
        <dbReference type="ARBA" id="ARBA00014657"/>
    </source>
</evidence>
<dbReference type="InterPro" id="IPR014030">
    <property type="entry name" value="Ketoacyl_synth_N"/>
</dbReference>
<comment type="catalytic activity">
    <reaction evidence="13 14">
        <text>a fatty acyl-[ACP] + malonyl-[ACP] + H(+) = a 3-oxoacyl-[ACP] + holo-[ACP] + CO2</text>
        <dbReference type="Rhea" id="RHEA:22836"/>
        <dbReference type="Rhea" id="RHEA-COMP:9623"/>
        <dbReference type="Rhea" id="RHEA-COMP:9685"/>
        <dbReference type="Rhea" id="RHEA-COMP:9916"/>
        <dbReference type="Rhea" id="RHEA-COMP:14125"/>
        <dbReference type="ChEBI" id="CHEBI:15378"/>
        <dbReference type="ChEBI" id="CHEBI:16526"/>
        <dbReference type="ChEBI" id="CHEBI:64479"/>
        <dbReference type="ChEBI" id="CHEBI:78449"/>
        <dbReference type="ChEBI" id="CHEBI:78776"/>
        <dbReference type="ChEBI" id="CHEBI:138651"/>
    </reaction>
</comment>
<evidence type="ECO:0000259" key="16">
    <source>
        <dbReference type="PROSITE" id="PS52004"/>
    </source>
</evidence>
<comment type="caution">
    <text evidence="17">The sequence shown here is derived from an EMBL/GenBank/DDBJ whole genome shotgun (WGS) entry which is preliminary data.</text>
</comment>
<name>A0ABT8II37_9BACL</name>
<keyword evidence="10 14" id="KW-0012">Acyltransferase</keyword>
<dbReference type="PANTHER" id="PTHR11712:SF336">
    <property type="entry name" value="3-OXOACYL-[ACYL-CARRIER-PROTEIN] SYNTHASE, MITOCHONDRIAL"/>
    <property type="match status" value="1"/>
</dbReference>
<gene>
    <name evidence="17" type="primary">fabF</name>
    <name evidence="17" type="ORF">NWF35_00520</name>
</gene>
<comment type="catalytic activity">
    <reaction evidence="12 14">
        <text>(9Z)-hexadecenoyl-[ACP] + malonyl-[ACP] + H(+) = 3-oxo-(11Z)-octadecenoyl-[ACP] + holo-[ACP] + CO2</text>
        <dbReference type="Rhea" id="RHEA:55040"/>
        <dbReference type="Rhea" id="RHEA-COMP:9623"/>
        <dbReference type="Rhea" id="RHEA-COMP:9685"/>
        <dbReference type="Rhea" id="RHEA-COMP:10800"/>
        <dbReference type="Rhea" id="RHEA-COMP:14074"/>
        <dbReference type="ChEBI" id="CHEBI:15378"/>
        <dbReference type="ChEBI" id="CHEBI:16526"/>
        <dbReference type="ChEBI" id="CHEBI:64479"/>
        <dbReference type="ChEBI" id="CHEBI:78449"/>
        <dbReference type="ChEBI" id="CHEBI:83989"/>
        <dbReference type="ChEBI" id="CHEBI:138538"/>
        <dbReference type="EC" id="2.3.1.179"/>
    </reaction>
</comment>
<accession>A0ABT8II37</accession>
<evidence type="ECO:0000256" key="12">
    <source>
        <dbReference type="ARBA" id="ARBA00047318"/>
    </source>
</evidence>
<dbReference type="RefSeq" id="WP_301237158.1">
    <property type="nucleotide sequence ID" value="NZ_JANRHH010000004.1"/>
</dbReference>
<keyword evidence="6 14" id="KW-0808">Transferase</keyword>
<dbReference type="Pfam" id="PF00109">
    <property type="entry name" value="ketoacyl-synt"/>
    <property type="match status" value="1"/>
</dbReference>
<evidence type="ECO:0000256" key="6">
    <source>
        <dbReference type="ARBA" id="ARBA00022679"/>
    </source>
</evidence>
<evidence type="ECO:0000256" key="14">
    <source>
        <dbReference type="PIRNR" id="PIRNR000447"/>
    </source>
</evidence>
<dbReference type="CDD" id="cd00834">
    <property type="entry name" value="KAS_I_II"/>
    <property type="match status" value="1"/>
</dbReference>
<evidence type="ECO:0000256" key="3">
    <source>
        <dbReference type="ARBA" id="ARBA00012356"/>
    </source>
</evidence>
<dbReference type="PANTHER" id="PTHR11712">
    <property type="entry name" value="POLYKETIDE SYNTHASE-RELATED"/>
    <property type="match status" value="1"/>
</dbReference>
<keyword evidence="5 14" id="KW-0444">Lipid biosynthesis</keyword>
<dbReference type="NCBIfam" id="NF004970">
    <property type="entry name" value="PRK06333.1"/>
    <property type="match status" value="1"/>
</dbReference>
<evidence type="ECO:0000256" key="2">
    <source>
        <dbReference type="ARBA" id="ARBA00008467"/>
    </source>
</evidence>
<evidence type="ECO:0000256" key="5">
    <source>
        <dbReference type="ARBA" id="ARBA00022516"/>
    </source>
</evidence>
<comment type="pathway">
    <text evidence="1 14">Lipid metabolism; fatty acid biosynthesis.</text>
</comment>
<dbReference type="PROSITE" id="PS52004">
    <property type="entry name" value="KS3_2"/>
    <property type="match status" value="1"/>
</dbReference>
<dbReference type="InterPro" id="IPR000794">
    <property type="entry name" value="Beta-ketoacyl_synthase"/>
</dbReference>
<dbReference type="InterPro" id="IPR016039">
    <property type="entry name" value="Thiolase-like"/>
</dbReference>
<evidence type="ECO:0000256" key="13">
    <source>
        <dbReference type="ARBA" id="ARBA00047659"/>
    </source>
</evidence>
<proteinExistence type="inferred from homology"/>
<dbReference type="InterPro" id="IPR017568">
    <property type="entry name" value="3-oxoacyl-ACP_synth-2"/>
</dbReference>
<keyword evidence="8" id="KW-0443">Lipid metabolism</keyword>
<dbReference type="PIRSF" id="PIRSF000447">
    <property type="entry name" value="KAS_II"/>
    <property type="match status" value="1"/>
</dbReference>
<dbReference type="SUPFAM" id="SSF53901">
    <property type="entry name" value="Thiolase-like"/>
    <property type="match status" value="2"/>
</dbReference>
<dbReference type="InterPro" id="IPR014031">
    <property type="entry name" value="Ketoacyl_synth_C"/>
</dbReference>
<feature type="domain" description="Ketosynthase family 3 (KS3)" evidence="16">
    <location>
        <begin position="2"/>
        <end position="410"/>
    </location>
</feature>
<evidence type="ECO:0000313" key="18">
    <source>
        <dbReference type="Proteomes" id="UP001174196"/>
    </source>
</evidence>
<comment type="function">
    <text evidence="11 14">Involved in the type II fatty acid elongation cycle. Catalyzes the elongation of a wide range of acyl-ACP by the addition of two carbons from malonyl-ACP to an acyl acceptor. Can efficiently catalyze the conversion of palmitoleoyl-ACP (cis-hexadec-9-enoyl-ACP) to cis-vaccenoyl-ACP (cis-octadec-11-enoyl-ACP), an essential step in the thermal regulation of fatty acid composition.</text>
</comment>
<keyword evidence="18" id="KW-1185">Reference proteome</keyword>
<evidence type="ECO:0000256" key="8">
    <source>
        <dbReference type="ARBA" id="ARBA00023098"/>
    </source>
</evidence>
<dbReference type="EC" id="2.3.1.179" evidence="3 14"/>
<dbReference type="Pfam" id="PF02801">
    <property type="entry name" value="Ketoacyl-synt_C"/>
    <property type="match status" value="1"/>
</dbReference>
<organism evidence="17 18">
    <name type="scientific">Polycladomyces subterraneus</name>
    <dbReference type="NCBI Taxonomy" id="1016997"/>
    <lineage>
        <taxon>Bacteria</taxon>
        <taxon>Bacillati</taxon>
        <taxon>Bacillota</taxon>
        <taxon>Bacilli</taxon>
        <taxon>Bacillales</taxon>
        <taxon>Thermoactinomycetaceae</taxon>
        <taxon>Polycladomyces</taxon>
    </lineage>
</organism>
<sequence>MSRRVVISGLGVISPIGNDLSTFWNNLIAGKSGVGPVTQFDASDYPTRIAAEVKDFDPLDYMDRKEARRMDRFVQFAVAAARQALEHAGLDMNQVDPDRVGVYIGSGIGGLTTWEEQYQVLLNRGPNRVSPFFIPMMISNMAAGQVSIITGAKGPNSTSVSACASGTHSIGDAFRIIQHGDADVMIAGGAESTIRPLAFAGFCAARAMSTRNDEPEKASRPFDKDRDGFVMGEGAGVLILEELEHAKKRGANIIAEIVGYGMSGDAYHLTSPAPGGEGAARAMTRAIQEAGLKPEDIDYINAHGTSTDLNDKFETISIKKAFGDHAYKLAISSNKSMIGHMLGAAGGVEAVATAMTLKEQIIPPTINYETPDPECDLDYVPNEARRARVRAALSNSFGFGGHNATIALKTYEDA</sequence>
<dbReference type="InterPro" id="IPR020841">
    <property type="entry name" value="PKS_Beta-ketoAc_synthase_dom"/>
</dbReference>
<dbReference type="EMBL" id="JANRHH010000004">
    <property type="protein sequence ID" value="MDN4592417.1"/>
    <property type="molecule type" value="Genomic_DNA"/>
</dbReference>
<evidence type="ECO:0000256" key="15">
    <source>
        <dbReference type="RuleBase" id="RU003694"/>
    </source>
</evidence>